<gene>
    <name evidence="2" type="ORF">FHS29_003785</name>
</gene>
<sequence length="338" mass="35215">MTPRRQVVGAWLLLTGFSSLWLGVAWDGQWHVDVGPDTFFTAPHLMFYFGTALIGLTSLVVVLNSRQAAAGPAVEVLGLRAPMAFLVAGLGAAGHLVYGAADLWWHTIYGFDILESTPSHLSLQLAMHVQSIGVIMAFAALRGTTSGRWGLVAAGAFSVASSAILLDGSVFGVKLSVLAVAAVSAWTLCAITGITRAVRWVLALGLLFIAVQAASFFFPPLATELYAGSIGQPIRDNALGVPLVALAMPVVFPVIALVAAGSVRFARRRDLPPGATMAALGAFVGLVAALYRIFLENAGPNPVLSIVVTTALGALAGRFGWQCAALMRRLGPRAAVAA</sequence>
<name>A0A841CF70_9PSEU</name>
<accession>A0A841CF70</accession>
<evidence type="ECO:0000313" key="2">
    <source>
        <dbReference type="EMBL" id="MBB5957192.1"/>
    </source>
</evidence>
<evidence type="ECO:0000313" key="3">
    <source>
        <dbReference type="Proteomes" id="UP000547510"/>
    </source>
</evidence>
<feature type="transmembrane region" description="Helical" evidence="1">
    <location>
        <begin position="172"/>
        <end position="193"/>
    </location>
</feature>
<feature type="transmembrane region" description="Helical" evidence="1">
    <location>
        <begin position="238"/>
        <end position="259"/>
    </location>
</feature>
<organism evidence="2 3">
    <name type="scientific">Saccharothrix tamanrassetensis</name>
    <dbReference type="NCBI Taxonomy" id="1051531"/>
    <lineage>
        <taxon>Bacteria</taxon>
        <taxon>Bacillati</taxon>
        <taxon>Actinomycetota</taxon>
        <taxon>Actinomycetes</taxon>
        <taxon>Pseudonocardiales</taxon>
        <taxon>Pseudonocardiaceae</taxon>
        <taxon>Saccharothrix</taxon>
    </lineage>
</organism>
<keyword evidence="3" id="KW-1185">Reference proteome</keyword>
<feature type="transmembrane region" description="Helical" evidence="1">
    <location>
        <begin position="148"/>
        <end position="166"/>
    </location>
</feature>
<feature type="transmembrane region" description="Helical" evidence="1">
    <location>
        <begin position="7"/>
        <end position="26"/>
    </location>
</feature>
<feature type="transmembrane region" description="Helical" evidence="1">
    <location>
        <begin position="46"/>
        <end position="65"/>
    </location>
</feature>
<feature type="transmembrane region" description="Helical" evidence="1">
    <location>
        <begin position="77"/>
        <end position="101"/>
    </location>
</feature>
<dbReference type="RefSeq" id="WP_184692026.1">
    <property type="nucleotide sequence ID" value="NZ_JACHJN010000005.1"/>
</dbReference>
<keyword evidence="1" id="KW-0472">Membrane</keyword>
<dbReference type="Proteomes" id="UP000547510">
    <property type="component" value="Unassembled WGS sequence"/>
</dbReference>
<proteinExistence type="predicted"/>
<reference evidence="2 3" key="1">
    <citation type="submission" date="2020-08" db="EMBL/GenBank/DDBJ databases">
        <title>Genomic Encyclopedia of Type Strains, Phase III (KMG-III): the genomes of soil and plant-associated and newly described type strains.</title>
        <authorList>
            <person name="Whitman W."/>
        </authorList>
    </citation>
    <scope>NUCLEOTIDE SEQUENCE [LARGE SCALE GENOMIC DNA]</scope>
    <source>
        <strain evidence="2 3">CECT 8640</strain>
    </source>
</reference>
<feature type="transmembrane region" description="Helical" evidence="1">
    <location>
        <begin position="303"/>
        <end position="321"/>
    </location>
</feature>
<dbReference type="EMBL" id="JACHJN010000005">
    <property type="protein sequence ID" value="MBB5957192.1"/>
    <property type="molecule type" value="Genomic_DNA"/>
</dbReference>
<feature type="transmembrane region" description="Helical" evidence="1">
    <location>
        <begin position="271"/>
        <end position="291"/>
    </location>
</feature>
<keyword evidence="1" id="KW-1133">Transmembrane helix</keyword>
<comment type="caution">
    <text evidence="2">The sequence shown here is derived from an EMBL/GenBank/DDBJ whole genome shotgun (WGS) entry which is preliminary data.</text>
</comment>
<protein>
    <submittedName>
        <fullName evidence="2">Uncharacterized protein</fullName>
    </submittedName>
</protein>
<keyword evidence="1" id="KW-0812">Transmembrane</keyword>
<feature type="transmembrane region" description="Helical" evidence="1">
    <location>
        <begin position="121"/>
        <end position="141"/>
    </location>
</feature>
<feature type="transmembrane region" description="Helical" evidence="1">
    <location>
        <begin position="200"/>
        <end position="218"/>
    </location>
</feature>
<dbReference type="AlphaFoldDB" id="A0A841CF70"/>
<evidence type="ECO:0000256" key="1">
    <source>
        <dbReference type="SAM" id="Phobius"/>
    </source>
</evidence>